<organism evidence="4 5">
    <name type="scientific">Prauserella shujinwangii</name>
    <dbReference type="NCBI Taxonomy" id="1453103"/>
    <lineage>
        <taxon>Bacteria</taxon>
        <taxon>Bacillati</taxon>
        <taxon>Actinomycetota</taxon>
        <taxon>Actinomycetes</taxon>
        <taxon>Pseudonocardiales</taxon>
        <taxon>Pseudonocardiaceae</taxon>
        <taxon>Prauserella</taxon>
    </lineage>
</organism>
<feature type="chain" id="PRO_5039068381" evidence="2">
    <location>
        <begin position="29"/>
        <end position="644"/>
    </location>
</feature>
<evidence type="ECO:0000313" key="5">
    <source>
        <dbReference type="Proteomes" id="UP000238362"/>
    </source>
</evidence>
<dbReference type="EMBL" id="PVNH01000011">
    <property type="protein sequence ID" value="PRX44681.1"/>
    <property type="molecule type" value="Genomic_DNA"/>
</dbReference>
<keyword evidence="1 2" id="KW-0732">Signal</keyword>
<dbReference type="InterPro" id="IPR013517">
    <property type="entry name" value="FG-GAP"/>
</dbReference>
<evidence type="ECO:0000256" key="2">
    <source>
        <dbReference type="SAM" id="SignalP"/>
    </source>
</evidence>
<accession>A0A2T0LNJ6</accession>
<dbReference type="Proteomes" id="UP000238362">
    <property type="component" value="Unassembled WGS sequence"/>
</dbReference>
<proteinExistence type="predicted"/>
<dbReference type="Gene3D" id="2.130.10.130">
    <property type="entry name" value="Integrin alpha, N-terminal"/>
    <property type="match status" value="2"/>
</dbReference>
<evidence type="ECO:0000256" key="1">
    <source>
        <dbReference type="ARBA" id="ARBA00022729"/>
    </source>
</evidence>
<feature type="domain" description="ASPIC/UnbV" evidence="3">
    <location>
        <begin position="561"/>
        <end position="613"/>
    </location>
</feature>
<sequence>MRSSLSWLRRRAAALVAILCCVLTWQLAQLPATSAEERQALAERYAFATHPVSPPDRPGDRQVRPVAPVYEHIEGWVSSVGASTALLATDGGTVSRDICLVDPRTDTVTIRPAPTTGQRFPAFELHPEGLPYESYVAPMGCLPADYNEDGWQDVVVYYWGRSPVVFLREPDTPQAADGFTARELVSPPQIWNTNAASIADFDGDGHVDLFFGNYFPDGARVLDPTADQASLVMTDSLSNAYNAGTHRIFRFADATASGPPDIRFVEDHDAFDGTEETGWTLAAGTQDISGDGLADLYIGNDFAPDQLLVNESVPGDIRFREVHGERHALTPKSKVVGQDSFKGMGVAFGDVNADGATDLVVSNITDDYALHESNFAFVRTGGDEELERGIAPFDDHAEDLGLSRTGWTWDVKIADFANSGSPDVLFATGFLRGDTNRWAQMQEAAMSNDLIMAHPGLWPRFADGADLSGHDPNKFFTRGPDGRYVEIGDLAGVGTDAVSRAFAVGDVDTDGRLDFVAANQWTQSTFYRNESAAGDFLGLRLRQPARGGDCEGTESGRTRPAIGARATVSPEGRTALTQQVYPANGHNGVNAPDLHFGLGEAAGPLPVTVTWRTACGQTRSDTLELTPGWHELLLNADGKVQEVR</sequence>
<dbReference type="Pfam" id="PF13517">
    <property type="entry name" value="FG-GAP_3"/>
    <property type="match status" value="1"/>
</dbReference>
<dbReference type="AlphaFoldDB" id="A0A2T0LNJ6"/>
<dbReference type="InterPro" id="IPR011519">
    <property type="entry name" value="UnbV_ASPIC"/>
</dbReference>
<dbReference type="InterPro" id="IPR027039">
    <property type="entry name" value="Crtac1"/>
</dbReference>
<keyword evidence="5" id="KW-1185">Reference proteome</keyword>
<comment type="caution">
    <text evidence="4">The sequence shown here is derived from an EMBL/GenBank/DDBJ whole genome shotgun (WGS) entry which is preliminary data.</text>
</comment>
<protein>
    <submittedName>
        <fullName evidence="4">VCBS repeat protein</fullName>
    </submittedName>
</protein>
<reference evidence="4 5" key="1">
    <citation type="submission" date="2018-03" db="EMBL/GenBank/DDBJ databases">
        <title>Genomic Encyclopedia of Type Strains, Phase III (KMG-III): the genomes of soil and plant-associated and newly described type strains.</title>
        <authorList>
            <person name="Whitman W."/>
        </authorList>
    </citation>
    <scope>NUCLEOTIDE SEQUENCE [LARGE SCALE GENOMIC DNA]</scope>
    <source>
        <strain evidence="4 5">CGMCC 4.7125</strain>
    </source>
</reference>
<evidence type="ECO:0000313" key="4">
    <source>
        <dbReference type="EMBL" id="PRX44681.1"/>
    </source>
</evidence>
<feature type="signal peptide" evidence="2">
    <location>
        <begin position="1"/>
        <end position="28"/>
    </location>
</feature>
<gene>
    <name evidence="4" type="ORF">B0I33_111195</name>
</gene>
<name>A0A2T0LNJ6_9PSEU</name>
<dbReference type="RefSeq" id="WP_181193443.1">
    <property type="nucleotide sequence ID" value="NZ_PVNH01000011.1"/>
</dbReference>
<dbReference type="PANTHER" id="PTHR16026:SF0">
    <property type="entry name" value="CARTILAGE ACIDIC PROTEIN 1"/>
    <property type="match status" value="1"/>
</dbReference>
<dbReference type="Pfam" id="PF07593">
    <property type="entry name" value="UnbV_ASPIC"/>
    <property type="match status" value="1"/>
</dbReference>
<dbReference type="SUPFAM" id="SSF69318">
    <property type="entry name" value="Integrin alpha N-terminal domain"/>
    <property type="match status" value="1"/>
</dbReference>
<dbReference type="InterPro" id="IPR028994">
    <property type="entry name" value="Integrin_alpha_N"/>
</dbReference>
<evidence type="ECO:0000259" key="3">
    <source>
        <dbReference type="Pfam" id="PF07593"/>
    </source>
</evidence>
<dbReference type="PANTHER" id="PTHR16026">
    <property type="entry name" value="CARTILAGE ACIDIC PROTEIN 1"/>
    <property type="match status" value="1"/>
</dbReference>